<feature type="active site" description="Proton acceptor" evidence="7">
    <location>
        <position position="194"/>
    </location>
</feature>
<feature type="binding site" evidence="8">
    <location>
        <position position="217"/>
    </location>
    <ligand>
        <name>Zn(2+)</name>
        <dbReference type="ChEBI" id="CHEBI:29105"/>
        <label>1</label>
    </ligand>
</feature>
<evidence type="ECO:0000256" key="6">
    <source>
        <dbReference type="PIRNR" id="PIRNR001123"/>
    </source>
</evidence>
<evidence type="ECO:0000313" key="10">
    <source>
        <dbReference type="Proteomes" id="UP000199476"/>
    </source>
</evidence>
<feature type="binding site" evidence="8">
    <location>
        <position position="61"/>
    </location>
    <ligand>
        <name>Zn(2+)</name>
        <dbReference type="ChEBI" id="CHEBI:29105"/>
        <label>1</label>
    </ligand>
</feature>
<keyword evidence="4 8" id="KW-0479">Metal-binding</keyword>
<comment type="cofactor">
    <cofactor evidence="8">
        <name>a divalent metal cation</name>
        <dbReference type="ChEBI" id="CHEBI:60240"/>
    </cofactor>
    <text evidence="8">Binds 2 divalent metal cations per subunit.</text>
</comment>
<evidence type="ECO:0000256" key="1">
    <source>
        <dbReference type="ARBA" id="ARBA00006272"/>
    </source>
</evidence>
<dbReference type="RefSeq" id="WP_089760258.1">
    <property type="nucleotide sequence ID" value="NZ_FNGO01000011.1"/>
</dbReference>
<dbReference type="GO" id="GO:0006508">
    <property type="term" value="P:proteolysis"/>
    <property type="evidence" value="ECO:0007669"/>
    <property type="project" value="UniProtKB-KW"/>
</dbReference>
<dbReference type="EMBL" id="FNGO01000011">
    <property type="protein sequence ID" value="SDL91028.1"/>
    <property type="molecule type" value="Genomic_DNA"/>
</dbReference>
<gene>
    <name evidence="9" type="ORF">SAMN04488692_11153</name>
</gene>
<dbReference type="InterPro" id="IPR023367">
    <property type="entry name" value="Peptidase_M42_dom2"/>
</dbReference>
<dbReference type="SUPFAM" id="SSF53187">
    <property type="entry name" value="Zn-dependent exopeptidases"/>
    <property type="match status" value="1"/>
</dbReference>
<feature type="binding site" evidence="8">
    <location>
        <position position="164"/>
    </location>
    <ligand>
        <name>Zn(2+)</name>
        <dbReference type="ChEBI" id="CHEBI:29105"/>
        <label>2</label>
    </ligand>
</feature>
<comment type="similarity">
    <text evidence="1 6">Belongs to the peptidase M42 family.</text>
</comment>
<dbReference type="CDD" id="cd05656">
    <property type="entry name" value="M42_Frv"/>
    <property type="match status" value="1"/>
</dbReference>
<evidence type="ECO:0000256" key="4">
    <source>
        <dbReference type="ARBA" id="ARBA00022723"/>
    </source>
</evidence>
<dbReference type="Pfam" id="PF05343">
    <property type="entry name" value="Peptidase_M42"/>
    <property type="match status" value="1"/>
</dbReference>
<dbReference type="OrthoDB" id="9772053at2"/>
<dbReference type="PANTHER" id="PTHR32481:SF0">
    <property type="entry name" value="AMINOPEPTIDASE YPDE-RELATED"/>
    <property type="match status" value="1"/>
</dbReference>
<accession>A0A1G9NWS2</accession>
<dbReference type="SUPFAM" id="SSF101821">
    <property type="entry name" value="Aminopeptidase/glucanase lid domain"/>
    <property type="match status" value="1"/>
</dbReference>
<dbReference type="InterPro" id="IPR051464">
    <property type="entry name" value="Peptidase_M42_aminopept"/>
</dbReference>
<dbReference type="PIRSF" id="PIRSF001123">
    <property type="entry name" value="PepA_GA"/>
    <property type="match status" value="1"/>
</dbReference>
<evidence type="ECO:0000313" key="9">
    <source>
        <dbReference type="EMBL" id="SDL91028.1"/>
    </source>
</evidence>
<dbReference type="InterPro" id="IPR008007">
    <property type="entry name" value="Peptidase_M42"/>
</dbReference>
<keyword evidence="5" id="KW-0378">Hydrolase</keyword>
<organism evidence="9 10">
    <name type="scientific">Halarsenatibacter silvermanii</name>
    <dbReference type="NCBI Taxonomy" id="321763"/>
    <lineage>
        <taxon>Bacteria</taxon>
        <taxon>Bacillati</taxon>
        <taxon>Bacillota</taxon>
        <taxon>Clostridia</taxon>
        <taxon>Halanaerobiales</taxon>
        <taxon>Halarsenatibacteraceae</taxon>
        <taxon>Halarsenatibacter</taxon>
    </lineage>
</organism>
<evidence type="ECO:0000256" key="5">
    <source>
        <dbReference type="ARBA" id="ARBA00022801"/>
    </source>
</evidence>
<keyword evidence="10" id="KW-1185">Reference proteome</keyword>
<reference evidence="9 10" key="1">
    <citation type="submission" date="2016-10" db="EMBL/GenBank/DDBJ databases">
        <authorList>
            <person name="de Groot N.N."/>
        </authorList>
    </citation>
    <scope>NUCLEOTIDE SEQUENCE [LARGE SCALE GENOMIC DNA]</scope>
    <source>
        <strain evidence="9 10">SLAS-1</strain>
    </source>
</reference>
<dbReference type="AlphaFoldDB" id="A0A1G9NWS2"/>
<name>A0A1G9NWS2_9FIRM</name>
<feature type="binding site" evidence="8">
    <location>
        <position position="195"/>
    </location>
    <ligand>
        <name>Zn(2+)</name>
        <dbReference type="ChEBI" id="CHEBI:29105"/>
        <label>2</label>
    </ligand>
</feature>
<dbReference type="Proteomes" id="UP000199476">
    <property type="component" value="Unassembled WGS sequence"/>
</dbReference>
<feature type="binding site" evidence="8">
    <location>
        <position position="164"/>
    </location>
    <ligand>
        <name>Zn(2+)</name>
        <dbReference type="ChEBI" id="CHEBI:29105"/>
        <label>1</label>
    </ligand>
</feature>
<keyword evidence="2" id="KW-0031">Aminopeptidase</keyword>
<dbReference type="STRING" id="321763.SAMN04488692_11153"/>
<proteinExistence type="inferred from homology"/>
<dbReference type="Gene3D" id="3.40.630.10">
    <property type="entry name" value="Zn peptidases"/>
    <property type="match status" value="1"/>
</dbReference>
<dbReference type="GO" id="GO:0004177">
    <property type="term" value="F:aminopeptidase activity"/>
    <property type="evidence" value="ECO:0007669"/>
    <property type="project" value="UniProtKB-UniRule"/>
</dbReference>
<evidence type="ECO:0000256" key="8">
    <source>
        <dbReference type="PIRSR" id="PIRSR001123-2"/>
    </source>
</evidence>
<keyword evidence="3" id="KW-0645">Protease</keyword>
<evidence type="ECO:0000256" key="3">
    <source>
        <dbReference type="ARBA" id="ARBA00022670"/>
    </source>
</evidence>
<protein>
    <submittedName>
        <fullName evidence="9">Endoglucanase</fullName>
    </submittedName>
</protein>
<evidence type="ECO:0000256" key="7">
    <source>
        <dbReference type="PIRSR" id="PIRSR001123-1"/>
    </source>
</evidence>
<feature type="binding site" evidence="8">
    <location>
        <position position="303"/>
    </location>
    <ligand>
        <name>Zn(2+)</name>
        <dbReference type="ChEBI" id="CHEBI:29105"/>
        <label>2</label>
    </ligand>
</feature>
<evidence type="ECO:0000256" key="2">
    <source>
        <dbReference type="ARBA" id="ARBA00022438"/>
    </source>
</evidence>
<dbReference type="Gene3D" id="2.40.30.40">
    <property type="entry name" value="Peptidase M42, domain 2"/>
    <property type="match status" value="1"/>
</dbReference>
<dbReference type="GO" id="GO:0046872">
    <property type="term" value="F:metal ion binding"/>
    <property type="evidence" value="ECO:0007669"/>
    <property type="project" value="UniProtKB-UniRule"/>
</dbReference>
<sequence>MIEFLQKITGAFGPAGEEKIVKDIIRSEIDNFCQDIREDKLGNMIVYQEGETDRDIMIAAHADEIGLMITHIDEDGFLRFTPVGGLRVKWIPQKSFIFSDGIVGTVGVEEEKKNDKKLKFADMYLDIGAENREKAEELVKIGDTAVYTRNFVEAGGKIIANSLDDRAGCALLVKLIQEMEDFPHNIHYVFTVQEEVGCRGAKTAAYDINPDAALAVDVTATGDTPGSKKREVSLGEGTAIKVMDRGSITDTRIKNLLTELAKENEIPYQYEVLEAGATDAHTIQLSRGGVPSGTVSIPCRYIHSPGEMIDMDDMNHSFELIKNFLQSKELAEITD</sequence>
<dbReference type="PANTHER" id="PTHR32481">
    <property type="entry name" value="AMINOPEPTIDASE"/>
    <property type="match status" value="1"/>
</dbReference>